<comment type="similarity">
    <text evidence="1">Belongs to the plasmid mobilization pre family.</text>
</comment>
<dbReference type="InterPro" id="IPR001668">
    <property type="entry name" value="Mob_Pre"/>
</dbReference>
<dbReference type="RefSeq" id="WP_095724856.1">
    <property type="nucleotide sequence ID" value="NZ_NTFS01000574.1"/>
</dbReference>
<evidence type="ECO:0000256" key="1">
    <source>
        <dbReference type="ARBA" id="ARBA00010657"/>
    </source>
</evidence>
<comment type="caution">
    <text evidence="3">The sequence shown here is derived from an EMBL/GenBank/DDBJ whole genome shotgun (WGS) entry which is preliminary data.</text>
</comment>
<name>A0A2A2TAS8_9CYAN</name>
<dbReference type="NCBIfam" id="NF041497">
    <property type="entry name" value="MobV"/>
    <property type="match status" value="1"/>
</dbReference>
<organism evidence="3 4">
    <name type="scientific">Brunnivagina elsteri CCALA 953</name>
    <dbReference type="NCBI Taxonomy" id="987040"/>
    <lineage>
        <taxon>Bacteria</taxon>
        <taxon>Bacillati</taxon>
        <taxon>Cyanobacteriota</taxon>
        <taxon>Cyanophyceae</taxon>
        <taxon>Nostocales</taxon>
        <taxon>Calotrichaceae</taxon>
        <taxon>Brunnivagina</taxon>
    </lineage>
</organism>
<dbReference type="EMBL" id="NTFS01000574">
    <property type="protein sequence ID" value="PAX47903.1"/>
    <property type="molecule type" value="Genomic_DNA"/>
</dbReference>
<dbReference type="CDD" id="cd17242">
    <property type="entry name" value="MobM_relaxase"/>
    <property type="match status" value="1"/>
</dbReference>
<evidence type="ECO:0000313" key="3">
    <source>
        <dbReference type="EMBL" id="PAX47903.1"/>
    </source>
</evidence>
<dbReference type="GO" id="GO:0003677">
    <property type="term" value="F:DNA binding"/>
    <property type="evidence" value="ECO:0007669"/>
    <property type="project" value="InterPro"/>
</dbReference>
<dbReference type="AlphaFoldDB" id="A0A2A2TAS8"/>
<evidence type="ECO:0000256" key="2">
    <source>
        <dbReference type="SAM" id="Coils"/>
    </source>
</evidence>
<dbReference type="Gene3D" id="3.30.930.30">
    <property type="match status" value="1"/>
</dbReference>
<reference evidence="3 4" key="1">
    <citation type="submission" date="2017-08" db="EMBL/GenBank/DDBJ databases">
        <title>Draft genome sequence of filamentous cyanobacterium Calothrix elsteri CCALA 953.</title>
        <authorList>
            <person name="Gagunashvili A.N."/>
            <person name="Elster J."/>
            <person name="Andresson O.S."/>
        </authorList>
    </citation>
    <scope>NUCLEOTIDE SEQUENCE [LARGE SCALE GENOMIC DNA]</scope>
    <source>
        <strain evidence="3 4">CCALA 953</strain>
    </source>
</reference>
<dbReference type="Pfam" id="PF01076">
    <property type="entry name" value="Mob_Pre"/>
    <property type="match status" value="1"/>
</dbReference>
<feature type="coiled-coil region" evidence="2">
    <location>
        <begin position="248"/>
        <end position="278"/>
    </location>
</feature>
<proteinExistence type="inferred from homology"/>
<sequence>MTFAICRIQKIKSWGVLTRSEVHTSRLVDIPNANPEIKNMKVVGNNDNLDLATLVRDKIGSQKIRSDAVLAVEMLLSASAEYFRPHAPYEGGSYDKPRLDKFVDAVVNWLNKSWGNRIVQAELHLDEITPHIHAYLVPLNEHGKLNCKALFGTRAKMHELQDSFAAAVAHLGLLRGIKGSVASHQKIRKYYAAVNQDSLVLDLERCLPQPQAAENSEVYRQKVIEVLSPQLEIINYQLNERSHILQQKTDLKETASRSELLRQQLEKELNLLQASRQNLPVELVAYELGLNPDKQFHGTAIDLVMGINQCNFNDAVIWLCDRFGETKMLQAVHNYTIAQASDIAKQHSPVIFAPPLNSPSHWQQVEYHLNQKYSIPPKLLQTLNQRGLVYADNFDNGVFLARNLNGQETGAYLYSLKSNNKFSLHPGSRRSSGWFHLSMGGANRETIETAMLVDSPINALCAIACNVPHKHRTLYLTLDSQHAPFPLEILKTIPNVIVAMSESRVVPTRELLPRAVSQLKHKEQQQYY</sequence>
<dbReference type="Proteomes" id="UP000218238">
    <property type="component" value="Unassembled WGS sequence"/>
</dbReference>
<evidence type="ECO:0000313" key="4">
    <source>
        <dbReference type="Proteomes" id="UP000218238"/>
    </source>
</evidence>
<accession>A0A2A2TAS8</accession>
<keyword evidence="2" id="KW-0175">Coiled coil</keyword>
<gene>
    <name evidence="3" type="ORF">CK510_28545</name>
</gene>
<dbReference type="OrthoDB" id="9800759at2"/>
<dbReference type="GO" id="GO:0006310">
    <property type="term" value="P:DNA recombination"/>
    <property type="evidence" value="ECO:0007669"/>
    <property type="project" value="InterPro"/>
</dbReference>
<protein>
    <submittedName>
        <fullName evidence="3">Plasmid recombination protein</fullName>
    </submittedName>
</protein>
<keyword evidence="4" id="KW-1185">Reference proteome</keyword>